<feature type="transmembrane region" description="Helical" evidence="1">
    <location>
        <begin position="115"/>
        <end position="136"/>
    </location>
</feature>
<evidence type="ECO:0008006" key="4">
    <source>
        <dbReference type="Google" id="ProtNLM"/>
    </source>
</evidence>
<evidence type="ECO:0000313" key="3">
    <source>
        <dbReference type="Proteomes" id="UP000249016"/>
    </source>
</evidence>
<protein>
    <recommendedName>
        <fullName evidence="4">Zf-HC2 domain-containing protein</fullName>
    </recommendedName>
</protein>
<gene>
    <name evidence="2" type="ORF">HMF3257_19550</name>
</gene>
<dbReference type="AlphaFoldDB" id="A0A327NN42"/>
<feature type="transmembrane region" description="Helical" evidence="1">
    <location>
        <begin position="82"/>
        <end position="100"/>
    </location>
</feature>
<dbReference type="Proteomes" id="UP000249016">
    <property type="component" value="Unassembled WGS sequence"/>
</dbReference>
<keyword evidence="1" id="KW-0812">Transmembrane</keyword>
<dbReference type="OrthoDB" id="708468at2"/>
<organism evidence="2 3">
    <name type="scientific">Spirosoma telluris</name>
    <dbReference type="NCBI Taxonomy" id="2183553"/>
    <lineage>
        <taxon>Bacteria</taxon>
        <taxon>Pseudomonadati</taxon>
        <taxon>Bacteroidota</taxon>
        <taxon>Cytophagia</taxon>
        <taxon>Cytophagales</taxon>
        <taxon>Cytophagaceae</taxon>
        <taxon>Spirosoma</taxon>
    </lineage>
</organism>
<keyword evidence="3" id="KW-1185">Reference proteome</keyword>
<comment type="caution">
    <text evidence="2">The sequence shown here is derived from an EMBL/GenBank/DDBJ whole genome shotgun (WGS) entry which is preliminary data.</text>
</comment>
<evidence type="ECO:0000313" key="2">
    <source>
        <dbReference type="EMBL" id="RAI75809.1"/>
    </source>
</evidence>
<keyword evidence="1" id="KW-1133">Transmembrane helix</keyword>
<dbReference type="EMBL" id="QLII01000001">
    <property type="protein sequence ID" value="RAI75809.1"/>
    <property type="molecule type" value="Genomic_DNA"/>
</dbReference>
<reference evidence="2 3" key="1">
    <citation type="submission" date="2018-06" db="EMBL/GenBank/DDBJ databases">
        <title>Spirosoma sp. HMF3257 Genome sequencing and assembly.</title>
        <authorList>
            <person name="Kang H."/>
            <person name="Cha I."/>
            <person name="Kim H."/>
            <person name="Kang J."/>
            <person name="Joh K."/>
        </authorList>
    </citation>
    <scope>NUCLEOTIDE SEQUENCE [LARGE SCALE GENOMIC DNA]</scope>
    <source>
        <strain evidence="2 3">HMF3257</strain>
    </source>
</reference>
<sequence>MNTSHLTDQQIQLFVFQQGNEFEPWATHMATCKECQLKATLYRSVLEEVANLEKPVFNIDLASQVISQLEPIKPSIDFSRTLVGFIVLVLVSWLGSIVYWTSHELASLFTRLSSMATYLILLTSSSLLIFLVISLYQEFLDKMKRLTLS</sequence>
<name>A0A327NN42_9BACT</name>
<proteinExistence type="predicted"/>
<dbReference type="RefSeq" id="WP_111344626.1">
    <property type="nucleotide sequence ID" value="NZ_QLII01000001.1"/>
</dbReference>
<accession>A0A327NN42</accession>
<evidence type="ECO:0000256" key="1">
    <source>
        <dbReference type="SAM" id="Phobius"/>
    </source>
</evidence>
<keyword evidence="1" id="KW-0472">Membrane</keyword>